<reference evidence="1 2" key="1">
    <citation type="submission" date="2021-03" db="EMBL/GenBank/DDBJ databases">
        <title>The complete genome sequence of Acetobacter sacchari TBRC 11175.</title>
        <authorList>
            <person name="Charoenyingcharoen P."/>
            <person name="Yukphan P."/>
        </authorList>
    </citation>
    <scope>NUCLEOTIDE SEQUENCE [LARGE SCALE GENOMIC DNA]</scope>
    <source>
        <strain evidence="1 2">TBRC 11175</strain>
    </source>
</reference>
<evidence type="ECO:0000313" key="2">
    <source>
        <dbReference type="Proteomes" id="UP000664771"/>
    </source>
</evidence>
<proteinExistence type="predicted"/>
<name>A0ABS3LWG8_9PROT</name>
<keyword evidence="2" id="KW-1185">Reference proteome</keyword>
<organism evidence="1 2">
    <name type="scientific">Acetobacter sacchari</name>
    <dbReference type="NCBI Taxonomy" id="2661687"/>
    <lineage>
        <taxon>Bacteria</taxon>
        <taxon>Pseudomonadati</taxon>
        <taxon>Pseudomonadota</taxon>
        <taxon>Alphaproteobacteria</taxon>
        <taxon>Acetobacterales</taxon>
        <taxon>Acetobacteraceae</taxon>
        <taxon>Acetobacter</taxon>
    </lineage>
</organism>
<dbReference type="EMBL" id="JAFVMF010000010">
    <property type="protein sequence ID" value="MBO1360249.1"/>
    <property type="molecule type" value="Genomic_DNA"/>
</dbReference>
<dbReference type="RefSeq" id="WP_207881530.1">
    <property type="nucleotide sequence ID" value="NZ_JAFVMF010000010.1"/>
</dbReference>
<accession>A0ABS3LWG8</accession>
<protein>
    <submittedName>
        <fullName evidence="1">Uncharacterized protein</fullName>
    </submittedName>
</protein>
<evidence type="ECO:0000313" key="1">
    <source>
        <dbReference type="EMBL" id="MBO1360249.1"/>
    </source>
</evidence>
<sequence length="212" mass="24351">MMTSMDSFPRRVAENILPLSVAETLPAAFREWHFTGETVDHEIPEETCRLCDKEGLRYHFEIRNDQTGHRLDVGSECILKFQVAVFDEGRELGPDEARNALAERMRQMRLESCLRALERLAGVEANDILSNALAYYRLHKSLTPKFANVVFWRLQANSIDHDPTFFKVRLDKASYVTDLGAMRQRNVHRIWRALTSAQRKKAIALGHSAPPE</sequence>
<gene>
    <name evidence="1" type="ORF">J2D73_10670</name>
</gene>
<dbReference type="Proteomes" id="UP000664771">
    <property type="component" value="Unassembled WGS sequence"/>
</dbReference>
<comment type="caution">
    <text evidence="1">The sequence shown here is derived from an EMBL/GenBank/DDBJ whole genome shotgun (WGS) entry which is preliminary data.</text>
</comment>